<comment type="caution">
    <text evidence="2">The sequence shown here is derived from an EMBL/GenBank/DDBJ whole genome shotgun (WGS) entry which is preliminary data.</text>
</comment>
<dbReference type="PANTHER" id="PTHR42686:SF1">
    <property type="entry name" value="GH17980P-RELATED"/>
    <property type="match status" value="1"/>
</dbReference>
<dbReference type="Pfam" id="PF00248">
    <property type="entry name" value="Aldo_ket_red"/>
    <property type="match status" value="1"/>
</dbReference>
<dbReference type="InterPro" id="IPR036812">
    <property type="entry name" value="NAD(P)_OxRdtase_dom_sf"/>
</dbReference>
<dbReference type="InterPro" id="IPR020471">
    <property type="entry name" value="AKR"/>
</dbReference>
<dbReference type="RefSeq" id="WP_344977438.1">
    <property type="nucleotide sequence ID" value="NZ_BAABDD010000053.1"/>
</dbReference>
<proteinExistence type="predicted"/>
<name>A0ABP7GJ41_9ACTN</name>
<dbReference type="EMBL" id="BAABDD010000053">
    <property type="protein sequence ID" value="GAA3766514.1"/>
    <property type="molecule type" value="Genomic_DNA"/>
</dbReference>
<dbReference type="PANTHER" id="PTHR42686">
    <property type="entry name" value="GH17980P-RELATED"/>
    <property type="match status" value="1"/>
</dbReference>
<protein>
    <submittedName>
        <fullName evidence="2">NADH-dependent methylglyoxal reductase</fullName>
    </submittedName>
</protein>
<dbReference type="SUPFAM" id="SSF51430">
    <property type="entry name" value="NAD(P)-linked oxidoreductase"/>
    <property type="match status" value="1"/>
</dbReference>
<sequence length="375" mass="40992">MPPLQPPSSHAAALPQRVLGATGIRTPALGVGCWAIGGPATNLGLPMGWDSGADTDSARDGLMQAYTLGARLFDTADVYGLGRSERLIGELVAEVGREQLVLVSKVGYFPGTAAHGYSPGHMRRQLEQSLENLSTDHLDVYFLHHNDFGPDDRYLNDAVEQMRTFKRDGLVRAIGMRGPHLHALERLDPNRPPGQAAPRFADLIDRVAPDVLAVRDNLLTPAVRSSRIYRMAAERGIGILINKPLAQGLLTGTHHPHAPRVFGDADHRRRKRWFTPNALELIQRGLDDVRTVIGPDPAELVRFALWHCLKASDQAIALCGFTSPAQVRTNLTCLAREPDPAALEQVRRIMADTQQRLDAQGAVFRDAPAPAAETR</sequence>
<evidence type="ECO:0000259" key="1">
    <source>
        <dbReference type="Pfam" id="PF00248"/>
    </source>
</evidence>
<dbReference type="Gene3D" id="3.20.20.100">
    <property type="entry name" value="NADP-dependent oxidoreductase domain"/>
    <property type="match status" value="1"/>
</dbReference>
<feature type="domain" description="NADP-dependent oxidoreductase" evidence="1">
    <location>
        <begin position="29"/>
        <end position="347"/>
    </location>
</feature>
<accession>A0ABP7GJ41</accession>
<dbReference type="Proteomes" id="UP001500908">
    <property type="component" value="Unassembled WGS sequence"/>
</dbReference>
<reference evidence="3" key="1">
    <citation type="journal article" date="2019" name="Int. J. Syst. Evol. Microbiol.">
        <title>The Global Catalogue of Microorganisms (GCM) 10K type strain sequencing project: providing services to taxonomists for standard genome sequencing and annotation.</title>
        <authorList>
            <consortium name="The Broad Institute Genomics Platform"/>
            <consortium name="The Broad Institute Genome Sequencing Center for Infectious Disease"/>
            <person name="Wu L."/>
            <person name="Ma J."/>
        </authorList>
    </citation>
    <scope>NUCLEOTIDE SEQUENCE [LARGE SCALE GENOMIC DNA]</scope>
    <source>
        <strain evidence="3">JCM 17137</strain>
    </source>
</reference>
<gene>
    <name evidence="2" type="primary">ydjG</name>
    <name evidence="2" type="ORF">GCM10022402_49610</name>
</gene>
<organism evidence="2 3">
    <name type="scientific">Salinactinospora qingdaonensis</name>
    <dbReference type="NCBI Taxonomy" id="702744"/>
    <lineage>
        <taxon>Bacteria</taxon>
        <taxon>Bacillati</taxon>
        <taxon>Actinomycetota</taxon>
        <taxon>Actinomycetes</taxon>
        <taxon>Streptosporangiales</taxon>
        <taxon>Nocardiopsidaceae</taxon>
        <taxon>Salinactinospora</taxon>
    </lineage>
</organism>
<dbReference type="InterPro" id="IPR023210">
    <property type="entry name" value="NADP_OxRdtase_dom"/>
</dbReference>
<keyword evidence="3" id="KW-1185">Reference proteome</keyword>
<evidence type="ECO:0000313" key="2">
    <source>
        <dbReference type="EMBL" id="GAA3766514.1"/>
    </source>
</evidence>
<evidence type="ECO:0000313" key="3">
    <source>
        <dbReference type="Proteomes" id="UP001500908"/>
    </source>
</evidence>